<proteinExistence type="predicted"/>
<evidence type="ECO:0000313" key="3">
    <source>
        <dbReference type="Proteomes" id="UP000181951"/>
    </source>
</evidence>
<reference evidence="2 3" key="1">
    <citation type="submission" date="2016-10" db="EMBL/GenBank/DDBJ databases">
        <authorList>
            <person name="de Groot N.N."/>
        </authorList>
    </citation>
    <scope>NUCLEOTIDE SEQUENCE [LARGE SCALE GENOMIC DNA]</scope>
    <source>
        <strain evidence="2 3">CGMCC 4.2026</strain>
    </source>
</reference>
<keyword evidence="3" id="KW-1185">Reference proteome</keyword>
<feature type="region of interest" description="Disordered" evidence="1">
    <location>
        <begin position="102"/>
        <end position="122"/>
    </location>
</feature>
<protein>
    <recommendedName>
        <fullName evidence="4">Tetratricopeptide repeat protein</fullName>
    </recommendedName>
</protein>
<dbReference type="AlphaFoldDB" id="A0A1H8P1B4"/>
<dbReference type="Pfam" id="PF13560">
    <property type="entry name" value="HTH_31"/>
    <property type="match status" value="1"/>
</dbReference>
<sequence>MATAYEPRELPSALLTDPEMIRACRTRDFAGIFTLVRRRAGIYGSRIAGLCGMTPSRVGEIMAGQRRLAHIDVIERVADGLRIPGAMLGLARRPWELPADSEVTEVAQEPDEPPAPARAASAPLSTELDGILHRVAGQKVSRSALTALQSSIEDYWRRDDQHGGAALRPAVVGQLHYAQQLIDRTGEGPLRRGLMTVAAELARMAGWAYFDARQYSTARGYFAQALQLAQRVDDRQFIANVLSCLSLQATYEGDAREAAALASAAQDTARHTESPDLVMAMLHMREAFAHATLRSPAECHRAIAKAHTHFERHGSGPAPQWVRYFDETKLIVDTGIALAQLGEHRQAEPLIAEGLRREHRDQQRGRALHAFWLASTQLHNGALEQACSTADSALDLATHVDSPRVVGHVREFHTRLNDHASEAPVVAFEAKMRAAFG</sequence>
<dbReference type="SUPFAM" id="SSF48452">
    <property type="entry name" value="TPR-like"/>
    <property type="match status" value="1"/>
</dbReference>
<dbReference type="STRING" id="310780.SAMN05216267_102443"/>
<dbReference type="Gene3D" id="1.25.40.10">
    <property type="entry name" value="Tetratricopeptide repeat domain"/>
    <property type="match status" value="1"/>
</dbReference>
<dbReference type="InterPro" id="IPR011990">
    <property type="entry name" value="TPR-like_helical_dom_sf"/>
</dbReference>
<name>A0A1H8P1B4_9ACTN</name>
<dbReference type="OrthoDB" id="3698213at2"/>
<evidence type="ECO:0008006" key="4">
    <source>
        <dbReference type="Google" id="ProtNLM"/>
    </source>
</evidence>
<accession>A0A1H8P1B4</accession>
<dbReference type="EMBL" id="FODD01000024">
    <property type="protein sequence ID" value="SEO35574.1"/>
    <property type="molecule type" value="Genomic_DNA"/>
</dbReference>
<dbReference type="RefSeq" id="WP_069466620.1">
    <property type="nucleotide sequence ID" value="NZ_FODD01000024.1"/>
</dbReference>
<organism evidence="2 3">
    <name type="scientific">Actinacidiphila rubida</name>
    <dbReference type="NCBI Taxonomy" id="310780"/>
    <lineage>
        <taxon>Bacteria</taxon>
        <taxon>Bacillati</taxon>
        <taxon>Actinomycetota</taxon>
        <taxon>Actinomycetes</taxon>
        <taxon>Kitasatosporales</taxon>
        <taxon>Streptomycetaceae</taxon>
        <taxon>Actinacidiphila</taxon>
    </lineage>
</organism>
<dbReference type="Proteomes" id="UP000181951">
    <property type="component" value="Unassembled WGS sequence"/>
</dbReference>
<evidence type="ECO:0000313" key="2">
    <source>
        <dbReference type="EMBL" id="SEO35574.1"/>
    </source>
</evidence>
<gene>
    <name evidence="2" type="ORF">SAMN05216267_102443</name>
</gene>
<evidence type="ECO:0000256" key="1">
    <source>
        <dbReference type="SAM" id="MobiDB-lite"/>
    </source>
</evidence>